<name>A0A7W7T1G1_9PSEU</name>
<feature type="transmembrane region" description="Helical" evidence="1">
    <location>
        <begin position="44"/>
        <end position="62"/>
    </location>
</feature>
<keyword evidence="1" id="KW-0812">Transmembrane</keyword>
<feature type="transmembrane region" description="Helical" evidence="1">
    <location>
        <begin position="20"/>
        <end position="38"/>
    </location>
</feature>
<evidence type="ECO:0000313" key="2">
    <source>
        <dbReference type="EMBL" id="MBB4964810.1"/>
    </source>
</evidence>
<proteinExistence type="predicted"/>
<gene>
    <name evidence="2" type="ORF">F4559_002169</name>
</gene>
<dbReference type="RefSeq" id="WP_184668057.1">
    <property type="nucleotide sequence ID" value="NZ_BAABAI010000015.1"/>
</dbReference>
<keyword evidence="3" id="KW-1185">Reference proteome</keyword>
<keyword evidence="1" id="KW-0472">Membrane</keyword>
<evidence type="ECO:0000313" key="3">
    <source>
        <dbReference type="Proteomes" id="UP000542674"/>
    </source>
</evidence>
<evidence type="ECO:0000256" key="1">
    <source>
        <dbReference type="SAM" id="Phobius"/>
    </source>
</evidence>
<dbReference type="Proteomes" id="UP000542674">
    <property type="component" value="Unassembled WGS sequence"/>
</dbReference>
<sequence length="70" mass="7618">MTHHQPTLSLRRDARTERRVWTVFAALFLLVAGANALVALSEDAWWQLGAAAVFLAVAAGCARRARGGRD</sequence>
<comment type="caution">
    <text evidence="2">The sequence shown here is derived from an EMBL/GenBank/DDBJ whole genome shotgun (WGS) entry which is preliminary data.</text>
</comment>
<keyword evidence="1" id="KW-1133">Transmembrane helix</keyword>
<accession>A0A7W7T1G1</accession>
<dbReference type="EMBL" id="JACHJS010000001">
    <property type="protein sequence ID" value="MBB4964810.1"/>
    <property type="molecule type" value="Genomic_DNA"/>
</dbReference>
<reference evidence="2 3" key="1">
    <citation type="submission" date="2020-08" db="EMBL/GenBank/DDBJ databases">
        <title>Sequencing the genomes of 1000 actinobacteria strains.</title>
        <authorList>
            <person name="Klenk H.-P."/>
        </authorList>
    </citation>
    <scope>NUCLEOTIDE SEQUENCE [LARGE SCALE GENOMIC DNA]</scope>
    <source>
        <strain evidence="2 3">DSM 45084</strain>
    </source>
</reference>
<dbReference type="AlphaFoldDB" id="A0A7W7T1G1"/>
<protein>
    <submittedName>
        <fullName evidence="2">Fatty acid desaturase</fullName>
    </submittedName>
</protein>
<organism evidence="2 3">
    <name type="scientific">Saccharothrix violaceirubra</name>
    <dbReference type="NCBI Taxonomy" id="413306"/>
    <lineage>
        <taxon>Bacteria</taxon>
        <taxon>Bacillati</taxon>
        <taxon>Actinomycetota</taxon>
        <taxon>Actinomycetes</taxon>
        <taxon>Pseudonocardiales</taxon>
        <taxon>Pseudonocardiaceae</taxon>
        <taxon>Saccharothrix</taxon>
    </lineage>
</organism>